<name>A0A7S4FQM3_9EUGL</name>
<gene>
    <name evidence="1" type="ORF">EGYM00163_LOCUS19094</name>
</gene>
<reference evidence="1" key="1">
    <citation type="submission" date="2021-01" db="EMBL/GenBank/DDBJ databases">
        <authorList>
            <person name="Corre E."/>
            <person name="Pelletier E."/>
            <person name="Niang G."/>
            <person name="Scheremetjew M."/>
            <person name="Finn R."/>
            <person name="Kale V."/>
            <person name="Holt S."/>
            <person name="Cochrane G."/>
            <person name="Meng A."/>
            <person name="Brown T."/>
            <person name="Cohen L."/>
        </authorList>
    </citation>
    <scope>NUCLEOTIDE SEQUENCE</scope>
    <source>
        <strain evidence="1">CCMP1594</strain>
    </source>
</reference>
<protein>
    <submittedName>
        <fullName evidence="1">Uncharacterized protein</fullName>
    </submittedName>
</protein>
<evidence type="ECO:0000313" key="1">
    <source>
        <dbReference type="EMBL" id="CAE0807965.1"/>
    </source>
</evidence>
<dbReference type="AlphaFoldDB" id="A0A7S4FQM3"/>
<proteinExistence type="predicted"/>
<dbReference type="EMBL" id="HBJA01053876">
    <property type="protein sequence ID" value="CAE0807965.1"/>
    <property type="molecule type" value="Transcribed_RNA"/>
</dbReference>
<sequence length="138" mass="15843">MYRRALAICPAHYGTVGNFFMFLYQRSDIAGCKDLAPEFCRSRRWSASVEFRRDNFSSAAYNAYLALCSQPRSAEALKEYTTVLQMTHQTDRLAELKAKGVQEVLRGDSTVTEDRMVQFWYNVWWPLSLGPAHDADNS</sequence>
<organism evidence="1">
    <name type="scientific">Eutreptiella gymnastica</name>
    <dbReference type="NCBI Taxonomy" id="73025"/>
    <lineage>
        <taxon>Eukaryota</taxon>
        <taxon>Discoba</taxon>
        <taxon>Euglenozoa</taxon>
        <taxon>Euglenida</taxon>
        <taxon>Spirocuta</taxon>
        <taxon>Euglenophyceae</taxon>
        <taxon>Eutreptiales</taxon>
        <taxon>Eutreptiaceae</taxon>
        <taxon>Eutreptiella</taxon>
    </lineage>
</organism>
<accession>A0A7S4FQM3</accession>